<organism evidence="1 2">
    <name type="scientific">Caldisalinibacter kiritimatiensis</name>
    <dbReference type="NCBI Taxonomy" id="1304284"/>
    <lineage>
        <taxon>Bacteria</taxon>
        <taxon>Bacillati</taxon>
        <taxon>Bacillota</taxon>
        <taxon>Tissierellia</taxon>
        <taxon>Tissierellales</taxon>
        <taxon>Thermohalobacteraceae</taxon>
        <taxon>Caldisalinibacter</taxon>
    </lineage>
</organism>
<proteinExistence type="predicted"/>
<accession>R1CF52</accession>
<gene>
    <name evidence="1" type="ORF">L21TH_1033</name>
</gene>
<keyword evidence="2" id="KW-1185">Reference proteome</keyword>
<evidence type="ECO:0000313" key="2">
    <source>
        <dbReference type="Proteomes" id="UP000013378"/>
    </source>
</evidence>
<protein>
    <submittedName>
        <fullName evidence="1">Uncharacterized protein</fullName>
    </submittedName>
</protein>
<dbReference type="AlphaFoldDB" id="R1CF52"/>
<evidence type="ECO:0000313" key="1">
    <source>
        <dbReference type="EMBL" id="EOD00925.1"/>
    </source>
</evidence>
<dbReference type="Proteomes" id="UP000013378">
    <property type="component" value="Unassembled WGS sequence"/>
</dbReference>
<reference evidence="1 2" key="1">
    <citation type="journal article" date="2015" name="Geomicrobiol. J.">
        <title>Caldisalinibacter kiritimatiensis gen. nov., sp. nov., a moderately thermohalophilic thiosulfate-reducing bacterium from a hypersaline microbial mat.</title>
        <authorList>
            <person name="Ben Hania W."/>
            <person name="Joseph M."/>
            <person name="Fiebig A."/>
            <person name="Bunk B."/>
            <person name="Klenk H.-P."/>
            <person name="Fardeau M.-L."/>
            <person name="Spring S."/>
        </authorList>
    </citation>
    <scope>NUCLEOTIDE SEQUENCE [LARGE SCALE GENOMIC DNA]</scope>
    <source>
        <strain evidence="1 2">L21-TH-D2</strain>
    </source>
</reference>
<dbReference type="EMBL" id="ARZA01000105">
    <property type="protein sequence ID" value="EOD00925.1"/>
    <property type="molecule type" value="Genomic_DNA"/>
</dbReference>
<name>R1CF52_9FIRM</name>
<sequence>MLIGDKYSLLYYFVECRGFMLYNENKKVGSKESEAYDQQKKSYR</sequence>
<dbReference type="STRING" id="1304284.L21TH_1033"/>
<comment type="caution">
    <text evidence="1">The sequence shown here is derived from an EMBL/GenBank/DDBJ whole genome shotgun (WGS) entry which is preliminary data.</text>
</comment>